<feature type="domain" description="Methyltransferase" evidence="1">
    <location>
        <begin position="37"/>
        <end position="96"/>
    </location>
</feature>
<evidence type="ECO:0000259" key="1">
    <source>
        <dbReference type="Pfam" id="PF13649"/>
    </source>
</evidence>
<dbReference type="AlphaFoldDB" id="A0A382DW96"/>
<accession>A0A382DW96</accession>
<dbReference type="CDD" id="cd02440">
    <property type="entry name" value="AdoMet_MTases"/>
    <property type="match status" value="1"/>
</dbReference>
<dbReference type="SUPFAM" id="SSF53335">
    <property type="entry name" value="S-adenosyl-L-methionine-dependent methyltransferases"/>
    <property type="match status" value="1"/>
</dbReference>
<evidence type="ECO:0000313" key="2">
    <source>
        <dbReference type="EMBL" id="SVB42372.1"/>
    </source>
</evidence>
<dbReference type="Gene3D" id="3.40.50.150">
    <property type="entry name" value="Vaccinia Virus protein VP39"/>
    <property type="match status" value="1"/>
</dbReference>
<gene>
    <name evidence="2" type="ORF">METZ01_LOCUS195226</name>
</gene>
<proteinExistence type="predicted"/>
<feature type="non-terminal residue" evidence="2">
    <location>
        <position position="101"/>
    </location>
</feature>
<sequence>MQIDIYSDPHLYDAAHIWKTNDIEFITNCALEYGGPILEMASGTGRLAIPLINKGFNYTGVELSKPFVEFTKKRLEPIKGNHDIIQGDMKSIDLNKKYKFI</sequence>
<dbReference type="InterPro" id="IPR041698">
    <property type="entry name" value="Methyltransf_25"/>
</dbReference>
<organism evidence="2">
    <name type="scientific">marine metagenome</name>
    <dbReference type="NCBI Taxonomy" id="408172"/>
    <lineage>
        <taxon>unclassified sequences</taxon>
        <taxon>metagenomes</taxon>
        <taxon>ecological metagenomes</taxon>
    </lineage>
</organism>
<dbReference type="EMBL" id="UINC01041294">
    <property type="protein sequence ID" value="SVB42372.1"/>
    <property type="molecule type" value="Genomic_DNA"/>
</dbReference>
<name>A0A382DW96_9ZZZZ</name>
<reference evidence="2" key="1">
    <citation type="submission" date="2018-05" db="EMBL/GenBank/DDBJ databases">
        <authorList>
            <person name="Lanie J.A."/>
            <person name="Ng W.-L."/>
            <person name="Kazmierczak K.M."/>
            <person name="Andrzejewski T.M."/>
            <person name="Davidsen T.M."/>
            <person name="Wayne K.J."/>
            <person name="Tettelin H."/>
            <person name="Glass J.I."/>
            <person name="Rusch D."/>
            <person name="Podicherti R."/>
            <person name="Tsui H.-C.T."/>
            <person name="Winkler M.E."/>
        </authorList>
    </citation>
    <scope>NUCLEOTIDE SEQUENCE</scope>
</reference>
<dbReference type="Pfam" id="PF13649">
    <property type="entry name" value="Methyltransf_25"/>
    <property type="match status" value="1"/>
</dbReference>
<protein>
    <recommendedName>
        <fullName evidence="1">Methyltransferase domain-containing protein</fullName>
    </recommendedName>
</protein>
<dbReference type="InterPro" id="IPR029063">
    <property type="entry name" value="SAM-dependent_MTases_sf"/>
</dbReference>